<sequence>MKKLLDKLSEQWKLKDSQNKKPTKLGYLVIVGLLGALLLLVSGLFTEQTEKGGQTPQQKQDTVTEKTEETFAKKESDTSASSADLEAAYEQDLVGLLEKIKGVSEVEVMVNLNSTHQKIYEKNLIIGQQTSEETDQNGGERVVEDENEEQQVVLVRQGDQEVPLLVETRKPEVRGVLVVAKGADQATVREWVVEAVSRVLDVPTHRISVMPKN</sequence>
<dbReference type="EMBL" id="FMZB01000013">
    <property type="protein sequence ID" value="SDD54544.1"/>
    <property type="molecule type" value="Genomic_DNA"/>
</dbReference>
<keyword evidence="2" id="KW-0472">Membrane</keyword>
<feature type="compositionally biased region" description="Basic and acidic residues" evidence="1">
    <location>
        <begin position="62"/>
        <end position="77"/>
    </location>
</feature>
<gene>
    <name evidence="3" type="ORF">SAMN05421663_11342</name>
</gene>
<dbReference type="Proteomes" id="UP000198666">
    <property type="component" value="Unassembled WGS sequence"/>
</dbReference>
<feature type="transmembrane region" description="Helical" evidence="2">
    <location>
        <begin position="25"/>
        <end position="45"/>
    </location>
</feature>
<evidence type="ECO:0000256" key="2">
    <source>
        <dbReference type="SAM" id="Phobius"/>
    </source>
</evidence>
<reference evidence="4" key="1">
    <citation type="submission" date="2016-10" db="EMBL/GenBank/DDBJ databases">
        <authorList>
            <person name="Varghese N."/>
            <person name="Submissions S."/>
        </authorList>
    </citation>
    <scope>NUCLEOTIDE SEQUENCE [LARGE SCALE GENOMIC DNA]</scope>
    <source>
        <strain evidence="4">DSM 21620</strain>
    </source>
</reference>
<keyword evidence="4" id="KW-1185">Reference proteome</keyword>
<feature type="region of interest" description="Disordered" evidence="1">
    <location>
        <begin position="50"/>
        <end position="83"/>
    </location>
</feature>
<proteinExistence type="predicted"/>
<dbReference type="NCBIfam" id="TIGR02830">
    <property type="entry name" value="spore_III_AG"/>
    <property type="match status" value="1"/>
</dbReference>
<dbReference type="RefSeq" id="WP_093728500.1">
    <property type="nucleotide sequence ID" value="NZ_FMZB01000013.1"/>
</dbReference>
<dbReference type="InterPro" id="IPR014195">
    <property type="entry name" value="Spore_III_AG"/>
</dbReference>
<feature type="compositionally biased region" description="Polar residues" evidence="1">
    <location>
        <begin position="50"/>
        <end position="61"/>
    </location>
</feature>
<protein>
    <submittedName>
        <fullName evidence="3">Stage III sporulation protein AG</fullName>
    </submittedName>
</protein>
<keyword evidence="2" id="KW-0812">Transmembrane</keyword>
<name>A0A1G6VLX9_9BACI</name>
<organism evidence="3 4">
    <name type="scientific">Terribacillus halophilus</name>
    <dbReference type="NCBI Taxonomy" id="361279"/>
    <lineage>
        <taxon>Bacteria</taxon>
        <taxon>Bacillati</taxon>
        <taxon>Bacillota</taxon>
        <taxon>Bacilli</taxon>
        <taxon>Bacillales</taxon>
        <taxon>Bacillaceae</taxon>
        <taxon>Terribacillus</taxon>
    </lineage>
</organism>
<evidence type="ECO:0000313" key="3">
    <source>
        <dbReference type="EMBL" id="SDD54544.1"/>
    </source>
</evidence>
<keyword evidence="2" id="KW-1133">Transmembrane helix</keyword>
<evidence type="ECO:0000313" key="4">
    <source>
        <dbReference type="Proteomes" id="UP000198666"/>
    </source>
</evidence>
<accession>A0A1G6VLX9</accession>
<dbReference type="STRING" id="361279.SAMN05421663_11342"/>
<evidence type="ECO:0000256" key="1">
    <source>
        <dbReference type="SAM" id="MobiDB-lite"/>
    </source>
</evidence>
<dbReference type="OrthoDB" id="2381602at2"/>
<dbReference type="AlphaFoldDB" id="A0A1G6VLX9"/>